<sequence length="302" mass="31887">MSQPPSSSSSSSPPTTFPIGAIIGAAVGGALAVGVLAGLLIVRLKKRTRRPPRDSHLFMDPDFPIALDPYYPVPGQSPAPSNLGRTASTGSMAGLTTRRPGYDAHNVEYVYAGPDGYHDPGSNRQPVHQREPSYQRPQQPSRGFTYAGPGACMPEIERYDYDGHYQQYSEYPAGYPATPQAGYSAHSQYQNSLAQPVRSQAQMTGGYPHAQAGYYDGYAAPSAAAAAYSGSARPPARALSTSTSASPVVATASPLFPQGAQPVSVEMVTHEEDAGAVFPTVLPPMYRAEWAPSEGPAKPAKS</sequence>
<proteinExistence type="predicted"/>
<protein>
    <submittedName>
        <fullName evidence="3">Uncharacterized protein</fullName>
    </submittedName>
</protein>
<comment type="caution">
    <text evidence="3">The sequence shown here is derived from an EMBL/GenBank/DDBJ whole genome shotgun (WGS) entry which is preliminary data.</text>
</comment>
<feature type="region of interest" description="Disordered" evidence="1">
    <location>
        <begin position="74"/>
        <end position="99"/>
    </location>
</feature>
<feature type="transmembrane region" description="Helical" evidence="2">
    <location>
        <begin position="20"/>
        <end position="42"/>
    </location>
</feature>
<evidence type="ECO:0000256" key="1">
    <source>
        <dbReference type="SAM" id="MobiDB-lite"/>
    </source>
</evidence>
<keyword evidence="2" id="KW-0812">Transmembrane</keyword>
<reference evidence="3" key="1">
    <citation type="journal article" date="2023" name="BMC Genomics">
        <title>Chromosome-level genome assemblies of Cutaneotrichosporon spp. (Trichosporonales, Basidiomycota) reveal imbalanced evolution between nucleotide sequences and chromosome synteny.</title>
        <authorList>
            <person name="Kobayashi Y."/>
            <person name="Kayamori A."/>
            <person name="Aoki K."/>
            <person name="Shiwa Y."/>
            <person name="Matsutani M."/>
            <person name="Fujita N."/>
            <person name="Sugita T."/>
            <person name="Iwasaki W."/>
            <person name="Tanaka N."/>
            <person name="Takashima M."/>
        </authorList>
    </citation>
    <scope>NUCLEOTIDE SEQUENCE</scope>
    <source>
        <strain evidence="3">HIS016</strain>
    </source>
</reference>
<name>A0AAD3YDH3_9TREE</name>
<organism evidence="3 4">
    <name type="scientific">Cutaneotrichosporon spelunceum</name>
    <dbReference type="NCBI Taxonomy" id="1672016"/>
    <lineage>
        <taxon>Eukaryota</taxon>
        <taxon>Fungi</taxon>
        <taxon>Dikarya</taxon>
        <taxon>Basidiomycota</taxon>
        <taxon>Agaricomycotina</taxon>
        <taxon>Tremellomycetes</taxon>
        <taxon>Trichosporonales</taxon>
        <taxon>Trichosporonaceae</taxon>
        <taxon>Cutaneotrichosporon</taxon>
    </lineage>
</organism>
<keyword evidence="2" id="KW-0472">Membrane</keyword>
<reference evidence="3" key="2">
    <citation type="submission" date="2023-06" db="EMBL/GenBank/DDBJ databases">
        <authorList>
            <person name="Kobayashi Y."/>
            <person name="Kayamori A."/>
            <person name="Aoki K."/>
            <person name="Shiwa Y."/>
            <person name="Fujita N."/>
            <person name="Sugita T."/>
            <person name="Iwasaki W."/>
            <person name="Tanaka N."/>
            <person name="Takashima M."/>
        </authorList>
    </citation>
    <scope>NUCLEOTIDE SEQUENCE</scope>
    <source>
        <strain evidence="3">HIS016</strain>
    </source>
</reference>
<keyword evidence="4" id="KW-1185">Reference proteome</keyword>
<evidence type="ECO:0000313" key="3">
    <source>
        <dbReference type="EMBL" id="GMK57952.1"/>
    </source>
</evidence>
<evidence type="ECO:0000256" key="2">
    <source>
        <dbReference type="SAM" id="Phobius"/>
    </source>
</evidence>
<evidence type="ECO:0000313" key="4">
    <source>
        <dbReference type="Proteomes" id="UP001222932"/>
    </source>
</evidence>
<keyword evidence="2" id="KW-1133">Transmembrane helix</keyword>
<feature type="compositionally biased region" description="Polar residues" evidence="1">
    <location>
        <begin position="78"/>
        <end position="91"/>
    </location>
</feature>
<gene>
    <name evidence="3" type="ORF">CspeluHIS016_0407860</name>
</gene>
<dbReference type="AlphaFoldDB" id="A0AAD3YDH3"/>
<feature type="region of interest" description="Disordered" evidence="1">
    <location>
        <begin position="112"/>
        <end position="147"/>
    </location>
</feature>
<dbReference type="Proteomes" id="UP001222932">
    <property type="component" value="Unassembled WGS sequence"/>
</dbReference>
<accession>A0AAD3YDH3</accession>
<dbReference type="EMBL" id="BTCM01000004">
    <property type="protein sequence ID" value="GMK57952.1"/>
    <property type="molecule type" value="Genomic_DNA"/>
</dbReference>